<evidence type="ECO:0000256" key="5">
    <source>
        <dbReference type="ARBA" id="ARBA00022729"/>
    </source>
</evidence>
<organism evidence="12">
    <name type="scientific">Papilio xuthus</name>
    <name type="common">Asian swallowtail butterfly</name>
    <dbReference type="NCBI Taxonomy" id="66420"/>
    <lineage>
        <taxon>Eukaryota</taxon>
        <taxon>Metazoa</taxon>
        <taxon>Ecdysozoa</taxon>
        <taxon>Arthropoda</taxon>
        <taxon>Hexapoda</taxon>
        <taxon>Insecta</taxon>
        <taxon>Pterygota</taxon>
        <taxon>Neoptera</taxon>
        <taxon>Endopterygota</taxon>
        <taxon>Lepidoptera</taxon>
        <taxon>Glossata</taxon>
        <taxon>Ditrysia</taxon>
        <taxon>Papilionoidea</taxon>
        <taxon>Papilionidae</taxon>
        <taxon>Papilioninae</taxon>
        <taxon>Papilio</taxon>
    </lineage>
</organism>
<sequence length="690" mass="76970">MSMSAVRGSHGSCTRSTAFRISTMAPLRLVRQIAELVTSNSCMVVLVSLVLLSWRSGATALANCPAGCSCNDDTLVVVCEESRLDVLPIALNPSIQRLIIRNNKIKTIDSSMQFYAELQHLDLSHNHLVNIPTNSFAYQRKLQELHLNNNKISSITNTTFRGLNSLTVLNVKRNYLEELNNGVFTTLPRLEELNLGQNSISRIEPGAFAGLTALRILYLDDNQLSSVPTPSFSLLGSLAELHVGLNAFSSLPDDAFAGLNRLTVLDLNGAGLSNISENAFRGLPGLRSLNLLGNRLNVVPTQQLSGLTRLEELYIGQNDFLELESHSFKGLKNLKLLDITGATLLERVQKGAFEDNVNLETVILANNKKLSVIEDCTLLGLPKLKHVSLRDNAIVTLSETIFIGKELRQLDLNDNPIECDCHMRWLQELLNEKSNFTQIQCASPDNLKDKYLKTLNAEDLGCIVHDTRQQTIICVVVVVSVATFAAIILMLYRCRKSMPEKLKDYKWNKGRKNLEYHKPISTEEDCILELYASPSVFFMSGGQGSARRPPRSGGGGTMPANGFTYIGGDSRAHQPHQPMTLNNGAPAHHLNNGSLRSLPDKKNNRNGVVCHPENFQRNLDTRYSRKQENGYLRNSETIIGFPRDRDRERERDYEREMPDYSEPEYSVITEGYGRTGEYARACTHSNTFNC</sequence>
<evidence type="ECO:0000256" key="7">
    <source>
        <dbReference type="ARBA" id="ARBA00022989"/>
    </source>
</evidence>
<gene>
    <name evidence="12" type="primary">LOC106125884</name>
</gene>
<dbReference type="PANTHER" id="PTHR24369:SF210">
    <property type="entry name" value="CHAOPTIN-RELATED"/>
    <property type="match status" value="1"/>
</dbReference>
<comment type="subcellular location">
    <subcellularLocation>
        <location evidence="1">Cell membrane</location>
    </subcellularLocation>
</comment>
<dbReference type="InterPro" id="IPR000483">
    <property type="entry name" value="Cys-rich_flank_reg_C"/>
</dbReference>
<dbReference type="InterPro" id="IPR032675">
    <property type="entry name" value="LRR_dom_sf"/>
</dbReference>
<dbReference type="AlphaFoldDB" id="A0AAJ6ZT60"/>
<dbReference type="GeneID" id="106125884"/>
<dbReference type="PANTHER" id="PTHR24369">
    <property type="entry name" value="ANTIGEN BSP, PUTATIVE-RELATED"/>
    <property type="match status" value="1"/>
</dbReference>
<keyword evidence="5" id="KW-0732">Signal</keyword>
<dbReference type="InterPro" id="IPR050541">
    <property type="entry name" value="LRR_TM_domain-containing"/>
</dbReference>
<feature type="domain" description="LRRCT" evidence="11">
    <location>
        <begin position="415"/>
        <end position="463"/>
    </location>
</feature>
<dbReference type="GO" id="GO:0005886">
    <property type="term" value="C:plasma membrane"/>
    <property type="evidence" value="ECO:0007669"/>
    <property type="project" value="UniProtKB-SubCell"/>
</dbReference>
<feature type="transmembrane region" description="Helical" evidence="10">
    <location>
        <begin position="470"/>
        <end position="492"/>
    </location>
</feature>
<keyword evidence="3" id="KW-0433">Leucine-rich repeat</keyword>
<dbReference type="Gene3D" id="3.80.10.10">
    <property type="entry name" value="Ribonuclease Inhibitor"/>
    <property type="match status" value="2"/>
</dbReference>
<keyword evidence="4 10" id="KW-0812">Transmembrane</keyword>
<dbReference type="FunFam" id="3.80.10.10:FF:001438">
    <property type="entry name" value="Uncharacterized protein"/>
    <property type="match status" value="1"/>
</dbReference>
<feature type="region of interest" description="Disordered" evidence="9">
    <location>
        <begin position="580"/>
        <end position="607"/>
    </location>
</feature>
<dbReference type="KEGG" id="pxu:106125884"/>
<keyword evidence="2" id="KW-1003">Cell membrane</keyword>
<dbReference type="Pfam" id="PF00560">
    <property type="entry name" value="LRR_1"/>
    <property type="match status" value="2"/>
</dbReference>
<evidence type="ECO:0000256" key="10">
    <source>
        <dbReference type="SAM" id="Phobius"/>
    </source>
</evidence>
<evidence type="ECO:0000256" key="1">
    <source>
        <dbReference type="ARBA" id="ARBA00004236"/>
    </source>
</evidence>
<dbReference type="SMART" id="SM00082">
    <property type="entry name" value="LRRCT"/>
    <property type="match status" value="1"/>
</dbReference>
<dbReference type="Pfam" id="PF13855">
    <property type="entry name" value="LRR_8"/>
    <property type="match status" value="3"/>
</dbReference>
<dbReference type="SUPFAM" id="SSF52058">
    <property type="entry name" value="L domain-like"/>
    <property type="match status" value="1"/>
</dbReference>
<name>A0AAJ6ZT60_PAPXU</name>
<keyword evidence="8 10" id="KW-0472">Membrane</keyword>
<dbReference type="FunFam" id="3.80.10.10:FF:000611">
    <property type="entry name" value="Capricious, isoform E"/>
    <property type="match status" value="1"/>
</dbReference>
<accession>A0AAJ6ZT60</accession>
<protein>
    <submittedName>
        <fullName evidence="12">Carboxypeptidase N subunit 2-like</fullName>
    </submittedName>
</protein>
<keyword evidence="6" id="KW-0677">Repeat</keyword>
<evidence type="ECO:0000313" key="12">
    <source>
        <dbReference type="RefSeq" id="XP_013178746.1"/>
    </source>
</evidence>
<dbReference type="InterPro" id="IPR001611">
    <property type="entry name" value="Leu-rich_rpt"/>
</dbReference>
<proteinExistence type="predicted"/>
<evidence type="ECO:0000256" key="4">
    <source>
        <dbReference type="ARBA" id="ARBA00022692"/>
    </source>
</evidence>
<evidence type="ECO:0000256" key="8">
    <source>
        <dbReference type="ARBA" id="ARBA00023136"/>
    </source>
</evidence>
<evidence type="ECO:0000259" key="11">
    <source>
        <dbReference type="SMART" id="SM00082"/>
    </source>
</evidence>
<dbReference type="InterPro" id="IPR003591">
    <property type="entry name" value="Leu-rich_rpt_typical-subtyp"/>
</dbReference>
<evidence type="ECO:0000256" key="3">
    <source>
        <dbReference type="ARBA" id="ARBA00022614"/>
    </source>
</evidence>
<evidence type="ECO:0000256" key="2">
    <source>
        <dbReference type="ARBA" id="ARBA00022475"/>
    </source>
</evidence>
<evidence type="ECO:0000256" key="6">
    <source>
        <dbReference type="ARBA" id="ARBA00022737"/>
    </source>
</evidence>
<evidence type="ECO:0000256" key="9">
    <source>
        <dbReference type="SAM" id="MobiDB-lite"/>
    </source>
</evidence>
<dbReference type="RefSeq" id="XP_013178746.1">
    <property type="nucleotide sequence ID" value="XM_013323292.1"/>
</dbReference>
<keyword evidence="7 10" id="KW-1133">Transmembrane helix</keyword>
<dbReference type="PROSITE" id="PS51450">
    <property type="entry name" value="LRR"/>
    <property type="match status" value="4"/>
</dbReference>
<dbReference type="Proteomes" id="UP000694872">
    <property type="component" value="Unplaced"/>
</dbReference>
<reference evidence="12" key="1">
    <citation type="submission" date="2025-08" db="UniProtKB">
        <authorList>
            <consortium name="RefSeq"/>
        </authorList>
    </citation>
    <scope>IDENTIFICATION</scope>
</reference>
<dbReference type="SMART" id="SM00369">
    <property type="entry name" value="LRR_TYP"/>
    <property type="match status" value="10"/>
</dbReference>